<gene>
    <name evidence="2" type="ORF">AS026_07160</name>
</gene>
<keyword evidence="1" id="KW-1133">Transmembrane helix</keyword>
<evidence type="ECO:0000313" key="2">
    <source>
        <dbReference type="EMBL" id="KWV51097.1"/>
    </source>
</evidence>
<keyword evidence="1" id="KW-0472">Membrane</keyword>
<sequence length="249" mass="27552">MNHTGTAREIEESPLFSTRFVVRLTIAVACLAALTLAISFGGRWFGARISLAGNTDAITPITLTIGSDTLRLPENTLRFPSQRKNGLSERADLYLTWPEMQGYSKEHRERFDDVSQSSGLIFLQVTQSTMSRDMSGRLEPIYSHLVEGDGVPFANGMTLHHLRADAGYADEVLLTAPRADAQDYVVRCALPATPQMATSGDCQRDIKLGRDLTVLYRFSSTHLPDWDHIDAAIRHFVEARLVNASATGR</sequence>
<feature type="transmembrane region" description="Helical" evidence="1">
    <location>
        <begin position="20"/>
        <end position="40"/>
    </location>
</feature>
<dbReference type="EMBL" id="LNCD01000082">
    <property type="protein sequence ID" value="KWV51097.1"/>
    <property type="molecule type" value="Genomic_DNA"/>
</dbReference>
<evidence type="ECO:0000313" key="3">
    <source>
        <dbReference type="Proteomes" id="UP000068164"/>
    </source>
</evidence>
<protein>
    <recommendedName>
        <fullName evidence="4">Transmembrane anchored protein</fullName>
    </recommendedName>
</protein>
<dbReference type="RefSeq" id="WP_062370890.1">
    <property type="nucleotide sequence ID" value="NZ_LNCD01000082.1"/>
</dbReference>
<name>A0A120FKU0_9HYPH</name>
<dbReference type="Proteomes" id="UP000068164">
    <property type="component" value="Unassembled WGS sequence"/>
</dbReference>
<keyword evidence="3" id="KW-1185">Reference proteome</keyword>
<dbReference type="AlphaFoldDB" id="A0A120FKU0"/>
<organism evidence="2 3">
    <name type="scientific">Rhizobium altiplani</name>
    <dbReference type="NCBI Taxonomy" id="1864509"/>
    <lineage>
        <taxon>Bacteria</taxon>
        <taxon>Pseudomonadati</taxon>
        <taxon>Pseudomonadota</taxon>
        <taxon>Alphaproteobacteria</taxon>
        <taxon>Hyphomicrobiales</taxon>
        <taxon>Rhizobiaceae</taxon>
        <taxon>Rhizobium/Agrobacterium group</taxon>
        <taxon>Rhizobium</taxon>
    </lineage>
</organism>
<reference evidence="2 3" key="1">
    <citation type="submission" date="2015-11" db="EMBL/GenBank/DDBJ databases">
        <title>Draft Genome Sequence of the Strain BR 10423 (Rhizobium sp.) isolated from nodules of Mimosa pudica.</title>
        <authorList>
            <person name="Barauna A.C."/>
            <person name="Zilli J.E."/>
            <person name="Simoes-Araujo J.L."/>
            <person name="Reis V.M."/>
            <person name="James E.K."/>
            <person name="Reis F.B.Jr."/>
            <person name="Rouws L.F."/>
            <person name="Passos S.R."/>
            <person name="Gois S.R."/>
        </authorList>
    </citation>
    <scope>NUCLEOTIDE SEQUENCE [LARGE SCALE GENOMIC DNA]</scope>
    <source>
        <strain evidence="2 3">BR10423</strain>
    </source>
</reference>
<evidence type="ECO:0000256" key="1">
    <source>
        <dbReference type="SAM" id="Phobius"/>
    </source>
</evidence>
<accession>A0A120FKU0</accession>
<evidence type="ECO:0008006" key="4">
    <source>
        <dbReference type="Google" id="ProtNLM"/>
    </source>
</evidence>
<comment type="caution">
    <text evidence="2">The sequence shown here is derived from an EMBL/GenBank/DDBJ whole genome shotgun (WGS) entry which is preliminary data.</text>
</comment>
<proteinExistence type="predicted"/>
<keyword evidence="1" id="KW-0812">Transmembrane</keyword>
<dbReference type="OrthoDB" id="7959514at2"/>